<keyword evidence="1" id="KW-1133">Transmembrane helix</keyword>
<keyword evidence="1" id="KW-0812">Transmembrane</keyword>
<organism evidence="2">
    <name type="scientific">gut metagenome</name>
    <dbReference type="NCBI Taxonomy" id="749906"/>
    <lineage>
        <taxon>unclassified sequences</taxon>
        <taxon>metagenomes</taxon>
        <taxon>organismal metagenomes</taxon>
    </lineage>
</organism>
<comment type="caution">
    <text evidence="2">The sequence shown here is derived from an EMBL/GenBank/DDBJ whole genome shotgun (WGS) entry which is preliminary data.</text>
</comment>
<sequence length="103" mass="11933">MSRSRKSEETPETPRTPDFLLRMFSISSMLMPYLFMMNWITPASKSPQRVPIGRPTRGVKPMEVSTHLPWSIAQMEEPLPMWQETIFRSSMGLPMSSAQREET</sequence>
<evidence type="ECO:0000256" key="1">
    <source>
        <dbReference type="SAM" id="Phobius"/>
    </source>
</evidence>
<evidence type="ECO:0000313" key="2">
    <source>
        <dbReference type="EMBL" id="EJW99420.1"/>
    </source>
</evidence>
<proteinExistence type="predicted"/>
<dbReference type="EMBL" id="AMCI01003812">
    <property type="protein sequence ID" value="EJW99420.1"/>
    <property type="molecule type" value="Genomic_DNA"/>
</dbReference>
<feature type="transmembrane region" description="Helical" evidence="1">
    <location>
        <begin position="20"/>
        <end position="40"/>
    </location>
</feature>
<accession>J9CH72</accession>
<name>J9CH72_9ZZZZ</name>
<protein>
    <submittedName>
        <fullName evidence="2">Uncharacterized protein</fullName>
    </submittedName>
</protein>
<reference evidence="2" key="1">
    <citation type="journal article" date="2012" name="PLoS ONE">
        <title>Gene sets for utilization of primary and secondary nutrition supplies in the distal gut of endangered iberian lynx.</title>
        <authorList>
            <person name="Alcaide M."/>
            <person name="Messina E."/>
            <person name="Richter M."/>
            <person name="Bargiela R."/>
            <person name="Peplies J."/>
            <person name="Huws S.A."/>
            <person name="Newbold C.J."/>
            <person name="Golyshin P.N."/>
            <person name="Simon M.A."/>
            <person name="Lopez G."/>
            <person name="Yakimov M.M."/>
            <person name="Ferrer M."/>
        </authorList>
    </citation>
    <scope>NUCLEOTIDE SEQUENCE</scope>
</reference>
<keyword evidence="1" id="KW-0472">Membrane</keyword>
<gene>
    <name evidence="2" type="ORF">EVA_12471</name>
</gene>
<dbReference type="AlphaFoldDB" id="J9CH72"/>